<comment type="caution">
    <text evidence="4">The sequence shown here is derived from an EMBL/GenBank/DDBJ whole genome shotgun (WGS) entry which is preliminary data.</text>
</comment>
<keyword evidence="1" id="KW-0812">Transmembrane</keyword>
<feature type="signal peptide" evidence="2">
    <location>
        <begin position="1"/>
        <end position="27"/>
    </location>
</feature>
<dbReference type="Proteomes" id="UP000189462">
    <property type="component" value="Unassembled WGS sequence"/>
</dbReference>
<keyword evidence="5" id="KW-1185">Reference proteome</keyword>
<dbReference type="RefSeq" id="WP_077280158.1">
    <property type="nucleotide sequence ID" value="NZ_MVBK01000123.1"/>
</dbReference>
<dbReference type="OrthoDB" id="5781575at2"/>
<reference evidence="4 5" key="1">
    <citation type="submission" date="2017-02" db="EMBL/GenBank/DDBJ databases">
        <title>Genomic diversity within the haloalkaliphilic genus Thioalkalivibrio.</title>
        <authorList>
            <person name="Ahn A.-C."/>
            <person name="Meier-Kolthoff J."/>
            <person name="Overmars L."/>
            <person name="Richter M."/>
            <person name="Woyke T."/>
            <person name="Sorokin D.Y."/>
            <person name="Muyzer G."/>
        </authorList>
    </citation>
    <scope>NUCLEOTIDE SEQUENCE [LARGE SCALE GENOMIC DNA]</scope>
    <source>
        <strain evidence="4 5">ALJD</strain>
    </source>
</reference>
<protein>
    <recommendedName>
        <fullName evidence="3">Ice-binding protein C-terminal domain-containing protein</fullName>
    </recommendedName>
</protein>
<keyword evidence="1" id="KW-0472">Membrane</keyword>
<dbReference type="STRING" id="108003.B1C78_16020"/>
<dbReference type="AlphaFoldDB" id="A0A1V3NAF3"/>
<evidence type="ECO:0000259" key="3">
    <source>
        <dbReference type="Pfam" id="PF07589"/>
    </source>
</evidence>
<evidence type="ECO:0000256" key="1">
    <source>
        <dbReference type="SAM" id="Phobius"/>
    </source>
</evidence>
<keyword evidence="2" id="KW-0732">Signal</keyword>
<accession>A0A1V3NAF3</accession>
<evidence type="ECO:0000313" key="5">
    <source>
        <dbReference type="Proteomes" id="UP000189462"/>
    </source>
</evidence>
<feature type="transmembrane region" description="Helical" evidence="1">
    <location>
        <begin position="242"/>
        <end position="262"/>
    </location>
</feature>
<evidence type="ECO:0000256" key="2">
    <source>
        <dbReference type="SAM" id="SignalP"/>
    </source>
</evidence>
<dbReference type="NCBIfam" id="TIGR02595">
    <property type="entry name" value="PEP_CTERM"/>
    <property type="match status" value="1"/>
</dbReference>
<feature type="chain" id="PRO_5012324474" description="Ice-binding protein C-terminal domain-containing protein" evidence="2">
    <location>
        <begin position="28"/>
        <end position="268"/>
    </location>
</feature>
<feature type="domain" description="Ice-binding protein C-terminal" evidence="3">
    <location>
        <begin position="242"/>
        <end position="265"/>
    </location>
</feature>
<name>A0A1V3NAF3_9GAMM</name>
<proteinExistence type="predicted"/>
<sequence>MFRSICKLSGSVALLGLVSLFPMHASASLFDAGIPAGWTCVGSCGTSGADGDVTLAPGGGSQYGWVSTSQGVTGVGLGLGSETSGSVLTSTAFGAQAGDELEFLFNYVTSDGAGFSDYAWARLLDDTMNEVAFLFGARTTPAGDTVPGDGLPLPDATLDPTGAPIIPGGPAWSPLGGSSGSCYAAGCGYTDWVNATYTVATSGNYILEFGVVNWIDFAFQSGLAIDGFLVAGDDPFQPPVGVPVPATLGLMGIGLLALGVGLRRRRLV</sequence>
<organism evidence="4 5">
    <name type="scientific">Thioalkalivibrio denitrificans</name>
    <dbReference type="NCBI Taxonomy" id="108003"/>
    <lineage>
        <taxon>Bacteria</taxon>
        <taxon>Pseudomonadati</taxon>
        <taxon>Pseudomonadota</taxon>
        <taxon>Gammaproteobacteria</taxon>
        <taxon>Chromatiales</taxon>
        <taxon>Ectothiorhodospiraceae</taxon>
        <taxon>Thioalkalivibrio</taxon>
    </lineage>
</organism>
<dbReference type="NCBIfam" id="NF038132">
    <property type="entry name" value="PEP_NF038132"/>
    <property type="match status" value="1"/>
</dbReference>
<evidence type="ECO:0000313" key="4">
    <source>
        <dbReference type="EMBL" id="OOG21786.1"/>
    </source>
</evidence>
<gene>
    <name evidence="4" type="ORF">B1C78_16020</name>
</gene>
<dbReference type="EMBL" id="MVBK01000123">
    <property type="protein sequence ID" value="OOG21786.1"/>
    <property type="molecule type" value="Genomic_DNA"/>
</dbReference>
<dbReference type="Pfam" id="PF07589">
    <property type="entry name" value="PEP-CTERM"/>
    <property type="match status" value="1"/>
</dbReference>
<keyword evidence="1" id="KW-1133">Transmembrane helix</keyword>
<dbReference type="InterPro" id="IPR013424">
    <property type="entry name" value="Ice-binding_C"/>
</dbReference>